<dbReference type="Proteomes" id="UP000274822">
    <property type="component" value="Unassembled WGS sequence"/>
</dbReference>
<protein>
    <submittedName>
        <fullName evidence="1">Uncharacterized protein</fullName>
    </submittedName>
</protein>
<sequence length="83" mass="9339">YQHANLISPEELTLILRVDKKTATELNAVLDKLLRVDNVQYILVLLDDMLAGTSVLPTVEVQGFILNHLAALMSYAYPIRFVL</sequence>
<feature type="non-terminal residue" evidence="1">
    <location>
        <position position="83"/>
    </location>
</feature>
<gene>
    <name evidence="1" type="ORF">BC938DRAFT_478668</name>
</gene>
<dbReference type="Gene3D" id="1.25.10.10">
    <property type="entry name" value="Leucine-rich Repeat Variant"/>
    <property type="match status" value="1"/>
</dbReference>
<dbReference type="InterPro" id="IPR011989">
    <property type="entry name" value="ARM-like"/>
</dbReference>
<proteinExistence type="predicted"/>
<organism evidence="1 2">
    <name type="scientific">Jimgerdemannia flammicorona</name>
    <dbReference type="NCBI Taxonomy" id="994334"/>
    <lineage>
        <taxon>Eukaryota</taxon>
        <taxon>Fungi</taxon>
        <taxon>Fungi incertae sedis</taxon>
        <taxon>Mucoromycota</taxon>
        <taxon>Mucoromycotina</taxon>
        <taxon>Endogonomycetes</taxon>
        <taxon>Endogonales</taxon>
        <taxon>Endogonaceae</taxon>
        <taxon>Jimgerdemannia</taxon>
    </lineage>
</organism>
<evidence type="ECO:0000313" key="1">
    <source>
        <dbReference type="EMBL" id="RUS12605.1"/>
    </source>
</evidence>
<feature type="non-terminal residue" evidence="1">
    <location>
        <position position="1"/>
    </location>
</feature>
<name>A0A433P551_9FUNG</name>
<accession>A0A433P551</accession>
<dbReference type="EMBL" id="RBNJ01033906">
    <property type="protein sequence ID" value="RUS12605.1"/>
    <property type="molecule type" value="Genomic_DNA"/>
</dbReference>
<evidence type="ECO:0000313" key="2">
    <source>
        <dbReference type="Proteomes" id="UP000274822"/>
    </source>
</evidence>
<reference evidence="1 2" key="1">
    <citation type="journal article" date="2018" name="New Phytol.">
        <title>Phylogenomics of Endogonaceae and evolution of mycorrhizas within Mucoromycota.</title>
        <authorList>
            <person name="Chang Y."/>
            <person name="Desiro A."/>
            <person name="Na H."/>
            <person name="Sandor L."/>
            <person name="Lipzen A."/>
            <person name="Clum A."/>
            <person name="Barry K."/>
            <person name="Grigoriev I.V."/>
            <person name="Martin F.M."/>
            <person name="Stajich J.E."/>
            <person name="Smith M.E."/>
            <person name="Bonito G."/>
            <person name="Spatafora J.W."/>
        </authorList>
    </citation>
    <scope>NUCLEOTIDE SEQUENCE [LARGE SCALE GENOMIC DNA]</scope>
    <source>
        <strain evidence="1 2">AD002</strain>
    </source>
</reference>
<keyword evidence="2" id="KW-1185">Reference proteome</keyword>
<comment type="caution">
    <text evidence="1">The sequence shown here is derived from an EMBL/GenBank/DDBJ whole genome shotgun (WGS) entry which is preliminary data.</text>
</comment>
<dbReference type="AlphaFoldDB" id="A0A433P551"/>